<accession>A0ACB6R6Q1</accession>
<name>A0ACB6R6Q1_9PLEO</name>
<protein>
    <submittedName>
        <fullName evidence="1">Uncharacterized protein</fullName>
    </submittedName>
</protein>
<keyword evidence="2" id="KW-1185">Reference proteome</keyword>
<evidence type="ECO:0000313" key="1">
    <source>
        <dbReference type="EMBL" id="KAF2474836.1"/>
    </source>
</evidence>
<dbReference type="Proteomes" id="UP000799755">
    <property type="component" value="Unassembled WGS sequence"/>
</dbReference>
<sequence>MRIIIHQADKNAQGVLSQQYAYVAQLLLFPALSLSKLSICLAYLRIFFSDTRGRILIRIIIVVLALTIVPFFFEVMFQCKPIHVYWTEIRPASKCLNDFAGLIINGTLNVLCDIALILIVIPRIWDLKLNPRQKSALIGIVMLGWLAVIAGIVRMVRVGTVLRMPNFDPPWDTYDVSIWTSTEIYASLICAAAPGVKPLVSVLLPRLLGTTFRSYARTKKGTTKKGTMELGSKIKRNSSLGTRHEAVSITRLTEANGISRSEVVGGDEESLNWKNDGGSVRDSVTIGNGEGKIYKKSEVVISVS</sequence>
<dbReference type="EMBL" id="MU003497">
    <property type="protein sequence ID" value="KAF2474836.1"/>
    <property type="molecule type" value="Genomic_DNA"/>
</dbReference>
<evidence type="ECO:0000313" key="2">
    <source>
        <dbReference type="Proteomes" id="UP000799755"/>
    </source>
</evidence>
<gene>
    <name evidence="1" type="ORF">BDR25DRAFT_384221</name>
</gene>
<organism evidence="1 2">
    <name type="scientific">Lindgomyces ingoldianus</name>
    <dbReference type="NCBI Taxonomy" id="673940"/>
    <lineage>
        <taxon>Eukaryota</taxon>
        <taxon>Fungi</taxon>
        <taxon>Dikarya</taxon>
        <taxon>Ascomycota</taxon>
        <taxon>Pezizomycotina</taxon>
        <taxon>Dothideomycetes</taxon>
        <taxon>Pleosporomycetidae</taxon>
        <taxon>Pleosporales</taxon>
        <taxon>Lindgomycetaceae</taxon>
        <taxon>Lindgomyces</taxon>
    </lineage>
</organism>
<comment type="caution">
    <text evidence="1">The sequence shown here is derived from an EMBL/GenBank/DDBJ whole genome shotgun (WGS) entry which is preliminary data.</text>
</comment>
<reference evidence="1" key="1">
    <citation type="journal article" date="2020" name="Stud. Mycol.">
        <title>101 Dothideomycetes genomes: a test case for predicting lifestyles and emergence of pathogens.</title>
        <authorList>
            <person name="Haridas S."/>
            <person name="Albert R."/>
            <person name="Binder M."/>
            <person name="Bloem J."/>
            <person name="Labutti K."/>
            <person name="Salamov A."/>
            <person name="Andreopoulos B."/>
            <person name="Baker S."/>
            <person name="Barry K."/>
            <person name="Bills G."/>
            <person name="Bluhm B."/>
            <person name="Cannon C."/>
            <person name="Castanera R."/>
            <person name="Culley D."/>
            <person name="Daum C."/>
            <person name="Ezra D."/>
            <person name="Gonzalez J."/>
            <person name="Henrissat B."/>
            <person name="Kuo A."/>
            <person name="Liang C."/>
            <person name="Lipzen A."/>
            <person name="Lutzoni F."/>
            <person name="Magnuson J."/>
            <person name="Mondo S."/>
            <person name="Nolan M."/>
            <person name="Ohm R."/>
            <person name="Pangilinan J."/>
            <person name="Park H.-J."/>
            <person name="Ramirez L."/>
            <person name="Alfaro M."/>
            <person name="Sun H."/>
            <person name="Tritt A."/>
            <person name="Yoshinaga Y."/>
            <person name="Zwiers L.-H."/>
            <person name="Turgeon B."/>
            <person name="Goodwin S."/>
            <person name="Spatafora J."/>
            <person name="Crous P."/>
            <person name="Grigoriev I."/>
        </authorList>
    </citation>
    <scope>NUCLEOTIDE SEQUENCE</scope>
    <source>
        <strain evidence="1">ATCC 200398</strain>
    </source>
</reference>
<proteinExistence type="predicted"/>